<protein>
    <submittedName>
        <fullName evidence="1">Uncharacterized protein</fullName>
    </submittedName>
</protein>
<comment type="caution">
    <text evidence="1">The sequence shown here is derived from an EMBL/GenBank/DDBJ whole genome shotgun (WGS) entry which is preliminary data.</text>
</comment>
<dbReference type="RefSeq" id="WP_022629582.1">
    <property type="nucleotide sequence ID" value="NZ_ATAE01000050.1"/>
</dbReference>
<gene>
    <name evidence="1" type="ORF">A33I_20035</name>
</gene>
<evidence type="ECO:0000313" key="1">
    <source>
        <dbReference type="EMBL" id="ERN51625.1"/>
    </source>
</evidence>
<accession>U6SL26</accession>
<name>U6SL26_9BACI</name>
<proteinExistence type="predicted"/>
<evidence type="ECO:0000313" key="2">
    <source>
        <dbReference type="Proteomes" id="UP000017170"/>
    </source>
</evidence>
<keyword evidence="2" id="KW-1185">Reference proteome</keyword>
<sequence length="136" mass="15767">MKKQLFWERIETGISELKLSLDNDSNGEELIAAKVDLFEDILIIINNVGRSTEKSLHKYELWSNRYINKNEESQKSGVSVDSIRASILYFDSRIEYLIGGYLIIDMIVQCQTQSEIEKIRGELISRVASIRKGYFR</sequence>
<dbReference type="Proteomes" id="UP000017170">
    <property type="component" value="Unassembled WGS sequence"/>
</dbReference>
<reference evidence="1 2" key="1">
    <citation type="journal article" date="2013" name="Genome Announc.">
        <title>Genome Sequence of the Extreme Obligate Alkaliphile Bacillus marmarensis Strain DSM 21297.</title>
        <authorList>
            <person name="Wernick D.G."/>
            <person name="Choi K.Y."/>
            <person name="Tat C.A."/>
            <person name="Lafontaine Rivera J.G."/>
            <person name="Liao J.C."/>
        </authorList>
    </citation>
    <scope>NUCLEOTIDE SEQUENCE [LARGE SCALE GENOMIC DNA]</scope>
    <source>
        <strain evidence="1 2">DSM 21297</strain>
    </source>
</reference>
<organism evidence="1 2">
    <name type="scientific">Alkalihalophilus marmarensis DSM 21297</name>
    <dbReference type="NCBI Taxonomy" id="1188261"/>
    <lineage>
        <taxon>Bacteria</taxon>
        <taxon>Bacillati</taxon>
        <taxon>Bacillota</taxon>
        <taxon>Bacilli</taxon>
        <taxon>Bacillales</taxon>
        <taxon>Bacillaceae</taxon>
        <taxon>Alkalihalophilus</taxon>
    </lineage>
</organism>
<dbReference type="AlphaFoldDB" id="U6SL26"/>
<dbReference type="EMBL" id="ATAE01000050">
    <property type="protein sequence ID" value="ERN51625.1"/>
    <property type="molecule type" value="Genomic_DNA"/>
</dbReference>